<evidence type="ECO:0000256" key="4">
    <source>
        <dbReference type="ARBA" id="ARBA00022801"/>
    </source>
</evidence>
<dbReference type="SUPFAM" id="SSF55486">
    <property type="entry name" value="Metalloproteases ('zincins'), catalytic domain"/>
    <property type="match status" value="3"/>
</dbReference>
<keyword evidence="8" id="KW-1015">Disulfide bond</keyword>
<evidence type="ECO:0000256" key="9">
    <source>
        <dbReference type="PROSITE-ProRule" id="PRU01211"/>
    </source>
</evidence>
<feature type="binding site" evidence="9">
    <location>
        <position position="728"/>
    </location>
    <ligand>
        <name>Zn(2+)</name>
        <dbReference type="ChEBI" id="CHEBI:29105"/>
        <note>catalytic</note>
    </ligand>
</feature>
<feature type="domain" description="Peptidase M12A" evidence="11">
    <location>
        <begin position="354"/>
        <end position="556"/>
    </location>
</feature>
<dbReference type="Pfam" id="PF01400">
    <property type="entry name" value="Astacin"/>
    <property type="match status" value="3"/>
</dbReference>
<organism evidence="12 13">
    <name type="scientific">Coilia grayii</name>
    <name type="common">Gray's grenadier anchovy</name>
    <dbReference type="NCBI Taxonomy" id="363190"/>
    <lineage>
        <taxon>Eukaryota</taxon>
        <taxon>Metazoa</taxon>
        <taxon>Chordata</taxon>
        <taxon>Craniata</taxon>
        <taxon>Vertebrata</taxon>
        <taxon>Euteleostomi</taxon>
        <taxon>Actinopterygii</taxon>
        <taxon>Neopterygii</taxon>
        <taxon>Teleostei</taxon>
        <taxon>Clupei</taxon>
        <taxon>Clupeiformes</taxon>
        <taxon>Clupeoidei</taxon>
        <taxon>Engraulidae</taxon>
        <taxon>Coilinae</taxon>
        <taxon>Coilia</taxon>
    </lineage>
</organism>
<comment type="caution">
    <text evidence="9">Lacks conserved residue(s) required for the propagation of feature annotation.</text>
</comment>
<dbReference type="PANTHER" id="PTHR10127:SF779">
    <property type="entry name" value="METALLOENDOPEPTIDASE"/>
    <property type="match status" value="1"/>
</dbReference>
<keyword evidence="5 9" id="KW-0862">Zinc</keyword>
<reference evidence="12 13" key="1">
    <citation type="submission" date="2024-09" db="EMBL/GenBank/DDBJ databases">
        <title>A chromosome-level genome assembly of Gray's grenadier anchovy, Coilia grayii.</title>
        <authorList>
            <person name="Fu Z."/>
        </authorList>
    </citation>
    <scope>NUCLEOTIDE SEQUENCE [LARGE SCALE GENOMIC DNA]</scope>
    <source>
        <strain evidence="12">G4</strain>
        <tissue evidence="12">Muscle</tissue>
    </source>
</reference>
<dbReference type="InterPro" id="IPR001506">
    <property type="entry name" value="Peptidase_M12A"/>
</dbReference>
<dbReference type="PROSITE" id="PS51864">
    <property type="entry name" value="ASTACIN"/>
    <property type="match status" value="3"/>
</dbReference>
<name>A0ABD1JND0_9TELE</name>
<comment type="cofactor">
    <cofactor evidence="9 10">
        <name>Zn(2+)</name>
        <dbReference type="ChEBI" id="CHEBI:29105"/>
    </cofactor>
    <text evidence="9 10">Binds 1 zinc ion per subunit.</text>
</comment>
<feature type="active site" evidence="9">
    <location>
        <position position="164"/>
    </location>
</feature>
<dbReference type="PANTHER" id="PTHR10127">
    <property type="entry name" value="DISCOIDIN, CUB, EGF, LAMININ , AND ZINC METALLOPROTEASE DOMAIN CONTAINING"/>
    <property type="match status" value="1"/>
</dbReference>
<accession>A0ABD1JND0</accession>
<evidence type="ECO:0000256" key="10">
    <source>
        <dbReference type="RuleBase" id="RU361183"/>
    </source>
</evidence>
<dbReference type="GO" id="GO:0004222">
    <property type="term" value="F:metalloendopeptidase activity"/>
    <property type="evidence" value="ECO:0007669"/>
    <property type="project" value="UniProtKB-UniRule"/>
</dbReference>
<dbReference type="FunFam" id="3.40.390.10:FF:000038">
    <property type="entry name" value="Metalloendopeptidase"/>
    <property type="match status" value="1"/>
</dbReference>
<dbReference type="FunFam" id="3.40.390.10:FF:000040">
    <property type="entry name" value="Metalloendopeptidase"/>
    <property type="match status" value="1"/>
</dbReference>
<evidence type="ECO:0000256" key="5">
    <source>
        <dbReference type="ARBA" id="ARBA00022833"/>
    </source>
</evidence>
<comment type="caution">
    <text evidence="12">The sequence shown here is derived from an EMBL/GenBank/DDBJ whole genome shotgun (WGS) entry which is preliminary data.</text>
</comment>
<dbReference type="EMBL" id="JBHFQA010000013">
    <property type="protein sequence ID" value="KAL2088663.1"/>
    <property type="molecule type" value="Genomic_DNA"/>
</dbReference>
<keyword evidence="6 9" id="KW-0482">Metalloprotease</keyword>
<feature type="binding site" evidence="9">
    <location>
        <position position="734"/>
    </location>
    <ligand>
        <name>Zn(2+)</name>
        <dbReference type="ChEBI" id="CHEBI:29105"/>
        <note>catalytic</note>
    </ligand>
</feature>
<keyword evidence="2 9" id="KW-0479">Metal-binding</keyword>
<dbReference type="Proteomes" id="UP001591681">
    <property type="component" value="Unassembled WGS sequence"/>
</dbReference>
<keyword evidence="4 9" id="KW-0378">Hydrolase</keyword>
<evidence type="ECO:0000256" key="3">
    <source>
        <dbReference type="ARBA" id="ARBA00022729"/>
    </source>
</evidence>
<evidence type="ECO:0000256" key="8">
    <source>
        <dbReference type="ARBA" id="ARBA00023157"/>
    </source>
</evidence>
<dbReference type="AlphaFoldDB" id="A0ABD1JND0"/>
<dbReference type="InterPro" id="IPR024079">
    <property type="entry name" value="MetalloPept_cat_dom_sf"/>
</dbReference>
<evidence type="ECO:0000313" key="13">
    <source>
        <dbReference type="Proteomes" id="UP001591681"/>
    </source>
</evidence>
<keyword evidence="3" id="KW-0732">Signal</keyword>
<proteinExistence type="predicted"/>
<feature type="binding site" evidence="9">
    <location>
        <position position="163"/>
    </location>
    <ligand>
        <name>Zn(2+)</name>
        <dbReference type="ChEBI" id="CHEBI:29105"/>
        <note>catalytic</note>
    </ligand>
</feature>
<feature type="domain" description="Peptidase M12A" evidence="11">
    <location>
        <begin position="626"/>
        <end position="825"/>
    </location>
</feature>
<sequence>MPGSAVCLVCVDGGFRGKGSEEEEEEEEDLPVSVQLQRANFGLVHGAGEPPLVDDIAMDAEMGRLSDSCVSRGCMWPKSKNGKVHVPYVISNDFSAQEKSVIQRGLDSFTSSTCVRFKPRQSERDYIAIYSKNGCYSYIGRRGGEQAVSLSRKGCLHHGTIQHELLHTLGFNHEQTRSDRDKHIRIMWDNILDDKWHNFHKAKTLNQNTPYDYNSVMQYHMFAFSKNRKPTMIPIPDTDVDFGKATQMSENDIIRVNRLYKCLHQGPVAMATSTALLLLCLLGILLPVQSQELKPVGMKDNGPVGHISKDGNYTASILTETPSWVNKDAGLQVLDDVEVTEGDLMEGDLAGFRNADPCTSSGCKWPRSPDGLVHVPYFIAWFSPGHIGIIQKALQDFAKSTCVRFRRLQTYPRDSSTVFVFIRPGRACWAQVGYTGRRRSVTLNPQDCVLRAGAQHQALQVLGFDHEHTRSDRDSHVRIIFQNIVGGQEHQFQKKKTNNLGTAYDYTSVTHFSRYAYSGNGLPTIVPIPDPDVVIGRATQMSTMDILRVNRLYGCRTCVSVMAVFRFAVCVLALLLVSVWAEEVEENLEELPISELLHRANTGLTLEADEPYLLDDIAVDSESERNADPCTSRGCLWPKSSDGKVYVPVFISNDFSSREKAIIERGLSSFSSMSCIRFKTRTNQKDYLGIYSKSGCYSYVGRRGGQQVVSLSRRGCLYHKTVQHELLHALGFNHEQTRSDRDNHIRVMWDNVIQDKKHNFNKINTLNQNTPYDYNSVMQYSKYAFSKNNRPTMVPIPNNNVEIGKATEMSQNDINRLNRLYKCCE</sequence>
<feature type="domain" description="Peptidase M12A" evidence="11">
    <location>
        <begin position="63"/>
        <end position="263"/>
    </location>
</feature>
<feature type="binding site" evidence="9">
    <location>
        <position position="724"/>
    </location>
    <ligand>
        <name>Zn(2+)</name>
        <dbReference type="ChEBI" id="CHEBI:29105"/>
        <note>catalytic</note>
    </ligand>
</feature>
<dbReference type="GO" id="GO:0006508">
    <property type="term" value="P:proteolysis"/>
    <property type="evidence" value="ECO:0007669"/>
    <property type="project" value="UniProtKB-KW"/>
</dbReference>
<keyword evidence="7" id="KW-0865">Zymogen</keyword>
<feature type="active site" evidence="9">
    <location>
        <position position="725"/>
    </location>
</feature>
<evidence type="ECO:0000256" key="1">
    <source>
        <dbReference type="ARBA" id="ARBA00022670"/>
    </source>
</evidence>
<dbReference type="InterPro" id="IPR006026">
    <property type="entry name" value="Peptidase_Metallo"/>
</dbReference>
<evidence type="ECO:0000256" key="6">
    <source>
        <dbReference type="ARBA" id="ARBA00023049"/>
    </source>
</evidence>
<evidence type="ECO:0000256" key="2">
    <source>
        <dbReference type="ARBA" id="ARBA00022723"/>
    </source>
</evidence>
<dbReference type="SMART" id="SM00235">
    <property type="entry name" value="ZnMc"/>
    <property type="match status" value="3"/>
</dbReference>
<protein>
    <recommendedName>
        <fullName evidence="10">Metalloendopeptidase</fullName>
        <ecNumber evidence="10">3.4.24.-</ecNumber>
    </recommendedName>
</protein>
<dbReference type="PRINTS" id="PR00480">
    <property type="entry name" value="ASTACIN"/>
</dbReference>
<feature type="binding site" evidence="9">
    <location>
        <position position="167"/>
    </location>
    <ligand>
        <name>Zn(2+)</name>
        <dbReference type="ChEBI" id="CHEBI:29105"/>
        <note>catalytic</note>
    </ligand>
</feature>
<gene>
    <name evidence="12" type="ORF">ACEWY4_015562</name>
</gene>
<dbReference type="Gene3D" id="3.40.390.10">
    <property type="entry name" value="Collagenase (Catalytic Domain)"/>
    <property type="match status" value="3"/>
</dbReference>
<evidence type="ECO:0000259" key="11">
    <source>
        <dbReference type="PROSITE" id="PS51864"/>
    </source>
</evidence>
<dbReference type="GO" id="GO:0008270">
    <property type="term" value="F:zinc ion binding"/>
    <property type="evidence" value="ECO:0007669"/>
    <property type="project" value="UniProtKB-UniRule"/>
</dbReference>
<keyword evidence="1 9" id="KW-0645">Protease</keyword>
<dbReference type="EC" id="3.4.24.-" evidence="10"/>
<keyword evidence="13" id="KW-1185">Reference proteome</keyword>
<evidence type="ECO:0000256" key="7">
    <source>
        <dbReference type="ARBA" id="ARBA00023145"/>
    </source>
</evidence>
<feature type="binding site" evidence="9">
    <location>
        <position position="173"/>
    </location>
    <ligand>
        <name>Zn(2+)</name>
        <dbReference type="ChEBI" id="CHEBI:29105"/>
        <note>catalytic</note>
    </ligand>
</feature>
<evidence type="ECO:0000313" key="12">
    <source>
        <dbReference type="EMBL" id="KAL2088663.1"/>
    </source>
</evidence>